<dbReference type="EMBL" id="MHST01000002">
    <property type="protein sequence ID" value="OHA49989.1"/>
    <property type="molecule type" value="Genomic_DNA"/>
</dbReference>
<evidence type="ECO:0000313" key="1">
    <source>
        <dbReference type="EMBL" id="OHA49989.1"/>
    </source>
</evidence>
<dbReference type="STRING" id="1802363.A2682_01840"/>
<comment type="caution">
    <text evidence="1">The sequence shown here is derived from an EMBL/GenBank/DDBJ whole genome shotgun (WGS) entry which is preliminary data.</text>
</comment>
<dbReference type="InterPro" id="IPR041492">
    <property type="entry name" value="HAD_2"/>
</dbReference>
<proteinExistence type="predicted"/>
<dbReference type="InterPro" id="IPR023198">
    <property type="entry name" value="PGP-like_dom2"/>
</dbReference>
<dbReference type="AlphaFoldDB" id="A0A1G2PQH3"/>
<organism evidence="1 2">
    <name type="scientific">Terrybacteria sp. (strain RIFCSPHIGHO2_01_FULL_58_15)</name>
    <dbReference type="NCBI Taxonomy" id="1802363"/>
    <lineage>
        <taxon>Bacteria</taxon>
        <taxon>Candidatus Terryibacteriota</taxon>
    </lineage>
</organism>
<accession>A0A1G2PQH3</accession>
<dbReference type="InterPro" id="IPR050155">
    <property type="entry name" value="HAD-like_hydrolase_sf"/>
</dbReference>
<sequence>MGFSFSTVLLQGNWGGDKAALFAEKRRLCFTDRAFLAYAFPQRKGVVVGKRLALFDWNGTLLDDMPAWYSAVRAIFDAFDAAPPTLGEFFEEQKSGSVMSMYERYGVVASRDELNVIYAAAYKKSMKHLALARGAREVLAELKRRGVVLGIVSAQIPELFTPLFDRMKIAHLFSYVKTGVSDKAACIAEIVASEQLPTGLACYAVGDTPSDIRAARNANVTAVAYLNGYVPRELFSHSGPYVEIRRFRELLDLIP</sequence>
<dbReference type="SFLD" id="SFLDG01129">
    <property type="entry name" value="C1.5:_HAD__Beta-PGM__Phosphata"/>
    <property type="match status" value="1"/>
</dbReference>
<evidence type="ECO:0008006" key="3">
    <source>
        <dbReference type="Google" id="ProtNLM"/>
    </source>
</evidence>
<dbReference type="Gene3D" id="3.40.50.1000">
    <property type="entry name" value="HAD superfamily/HAD-like"/>
    <property type="match status" value="1"/>
</dbReference>
<protein>
    <recommendedName>
        <fullName evidence="3">HAD family hydrolase</fullName>
    </recommendedName>
</protein>
<dbReference type="SUPFAM" id="SSF56784">
    <property type="entry name" value="HAD-like"/>
    <property type="match status" value="1"/>
</dbReference>
<evidence type="ECO:0000313" key="2">
    <source>
        <dbReference type="Proteomes" id="UP000178690"/>
    </source>
</evidence>
<dbReference type="GO" id="GO:0005829">
    <property type="term" value="C:cytosol"/>
    <property type="evidence" value="ECO:0007669"/>
    <property type="project" value="TreeGrafter"/>
</dbReference>
<name>A0A1G2PQH3_TERXR</name>
<dbReference type="Pfam" id="PF13419">
    <property type="entry name" value="HAD_2"/>
    <property type="match status" value="1"/>
</dbReference>
<reference evidence="1 2" key="1">
    <citation type="journal article" date="2016" name="Nat. Commun.">
        <title>Thousands of microbial genomes shed light on interconnected biogeochemical processes in an aquifer system.</title>
        <authorList>
            <person name="Anantharaman K."/>
            <person name="Brown C.T."/>
            <person name="Hug L.A."/>
            <person name="Sharon I."/>
            <person name="Castelle C.J."/>
            <person name="Probst A.J."/>
            <person name="Thomas B.C."/>
            <person name="Singh A."/>
            <person name="Wilkins M.J."/>
            <person name="Karaoz U."/>
            <person name="Brodie E.L."/>
            <person name="Williams K.H."/>
            <person name="Hubbard S.S."/>
            <person name="Banfield J.F."/>
        </authorList>
    </citation>
    <scope>NUCLEOTIDE SEQUENCE [LARGE SCALE GENOMIC DNA]</scope>
    <source>
        <strain evidence="2">RIFCSPHIGHO2_01_FULL_58_15</strain>
    </source>
</reference>
<dbReference type="InterPro" id="IPR036412">
    <property type="entry name" value="HAD-like_sf"/>
</dbReference>
<dbReference type="PANTHER" id="PTHR43434:SF1">
    <property type="entry name" value="PHOSPHOGLYCOLATE PHOSPHATASE"/>
    <property type="match status" value="1"/>
</dbReference>
<dbReference type="Gene3D" id="1.10.150.240">
    <property type="entry name" value="Putative phosphatase, domain 2"/>
    <property type="match status" value="1"/>
</dbReference>
<dbReference type="Proteomes" id="UP000178690">
    <property type="component" value="Unassembled WGS sequence"/>
</dbReference>
<dbReference type="GO" id="GO:0006281">
    <property type="term" value="P:DNA repair"/>
    <property type="evidence" value="ECO:0007669"/>
    <property type="project" value="TreeGrafter"/>
</dbReference>
<dbReference type="SFLD" id="SFLDS00003">
    <property type="entry name" value="Haloacid_Dehalogenase"/>
    <property type="match status" value="1"/>
</dbReference>
<gene>
    <name evidence="1" type="ORF">A2682_01840</name>
</gene>
<dbReference type="GO" id="GO:0008967">
    <property type="term" value="F:phosphoglycolate phosphatase activity"/>
    <property type="evidence" value="ECO:0007669"/>
    <property type="project" value="TreeGrafter"/>
</dbReference>
<dbReference type="InterPro" id="IPR023214">
    <property type="entry name" value="HAD_sf"/>
</dbReference>
<dbReference type="PANTHER" id="PTHR43434">
    <property type="entry name" value="PHOSPHOGLYCOLATE PHOSPHATASE"/>
    <property type="match status" value="1"/>
</dbReference>